<feature type="active site" description="Proton donor" evidence="6">
    <location>
        <position position="319"/>
    </location>
</feature>
<dbReference type="InterPro" id="IPR025705">
    <property type="entry name" value="Beta_hexosaminidase_sua/sub"/>
</dbReference>
<dbReference type="GO" id="GO:0016020">
    <property type="term" value="C:membrane"/>
    <property type="evidence" value="ECO:0007669"/>
    <property type="project" value="TreeGrafter"/>
</dbReference>
<dbReference type="GO" id="GO:0005975">
    <property type="term" value="P:carbohydrate metabolic process"/>
    <property type="evidence" value="ECO:0007669"/>
    <property type="project" value="InterPro"/>
</dbReference>
<evidence type="ECO:0000313" key="10">
    <source>
        <dbReference type="Proteomes" id="UP000176204"/>
    </source>
</evidence>
<dbReference type="KEGG" id="agl:PYTT_0004"/>
<feature type="domain" description="Beta-hexosaminidase bacterial type N-terminal" evidence="8">
    <location>
        <begin position="72"/>
        <end position="141"/>
    </location>
</feature>
<dbReference type="InterPro" id="IPR029018">
    <property type="entry name" value="Hex-like_dom2"/>
</dbReference>
<dbReference type="Pfam" id="PF02838">
    <property type="entry name" value="Glyco_hydro_20b"/>
    <property type="match status" value="1"/>
</dbReference>
<dbReference type="Gene3D" id="3.30.379.10">
    <property type="entry name" value="Chitobiase/beta-hexosaminidase domain 2-like"/>
    <property type="match status" value="1"/>
</dbReference>
<accession>A0A1H6K7J4</accession>
<protein>
    <recommendedName>
        <fullName evidence="3">beta-N-acetylhexosaminidase</fullName>
        <ecNumber evidence="3">3.2.1.52</ecNumber>
    </recommendedName>
</protein>
<dbReference type="PANTHER" id="PTHR22600">
    <property type="entry name" value="BETA-HEXOSAMINIDASE"/>
    <property type="match status" value="1"/>
</dbReference>
<dbReference type="EMBL" id="LT629973">
    <property type="protein sequence ID" value="SEH68986.1"/>
    <property type="molecule type" value="Genomic_DNA"/>
</dbReference>
<evidence type="ECO:0000256" key="2">
    <source>
        <dbReference type="ARBA" id="ARBA00006285"/>
    </source>
</evidence>
<evidence type="ECO:0000256" key="4">
    <source>
        <dbReference type="ARBA" id="ARBA00022801"/>
    </source>
</evidence>
<feature type="domain" description="Glycoside hydrolase family 20 catalytic" evidence="7">
    <location>
        <begin position="144"/>
        <end position="491"/>
    </location>
</feature>
<dbReference type="Pfam" id="PF00728">
    <property type="entry name" value="Glyco_hydro_20"/>
    <property type="match status" value="1"/>
</dbReference>
<evidence type="ECO:0000256" key="5">
    <source>
        <dbReference type="ARBA" id="ARBA00023295"/>
    </source>
</evidence>
<dbReference type="SUPFAM" id="SSF55545">
    <property type="entry name" value="beta-N-acetylhexosaminidase-like domain"/>
    <property type="match status" value="1"/>
</dbReference>
<dbReference type="PANTHER" id="PTHR22600:SF57">
    <property type="entry name" value="BETA-N-ACETYLHEXOSAMINIDASE"/>
    <property type="match status" value="1"/>
</dbReference>
<evidence type="ECO:0000256" key="1">
    <source>
        <dbReference type="ARBA" id="ARBA00001231"/>
    </source>
</evidence>
<proteinExistence type="inferred from homology"/>
<evidence type="ECO:0000256" key="6">
    <source>
        <dbReference type="PIRSR" id="PIRSR625705-1"/>
    </source>
</evidence>
<dbReference type="Proteomes" id="UP000176204">
    <property type="component" value="Chromosome I"/>
</dbReference>
<keyword evidence="10" id="KW-1185">Reference proteome</keyword>
<dbReference type="InterPro" id="IPR017853">
    <property type="entry name" value="GH"/>
</dbReference>
<dbReference type="Gene3D" id="3.20.20.80">
    <property type="entry name" value="Glycosidases"/>
    <property type="match status" value="1"/>
</dbReference>
<evidence type="ECO:0000256" key="3">
    <source>
        <dbReference type="ARBA" id="ARBA00012663"/>
    </source>
</evidence>
<dbReference type="GO" id="GO:0004563">
    <property type="term" value="F:beta-N-acetylhexosaminidase activity"/>
    <property type="evidence" value="ECO:0007669"/>
    <property type="project" value="UniProtKB-EC"/>
</dbReference>
<dbReference type="GO" id="GO:0030203">
    <property type="term" value="P:glycosaminoglycan metabolic process"/>
    <property type="evidence" value="ECO:0007669"/>
    <property type="project" value="TreeGrafter"/>
</dbReference>
<keyword evidence="5" id="KW-0326">Glycosidase</keyword>
<organism evidence="9 10">
    <name type="scientific">Akkermansia glycaniphila</name>
    <dbReference type="NCBI Taxonomy" id="1679444"/>
    <lineage>
        <taxon>Bacteria</taxon>
        <taxon>Pseudomonadati</taxon>
        <taxon>Verrucomicrobiota</taxon>
        <taxon>Verrucomicrobiia</taxon>
        <taxon>Verrucomicrobiales</taxon>
        <taxon>Akkermansiaceae</taxon>
        <taxon>Akkermansia</taxon>
    </lineage>
</organism>
<evidence type="ECO:0000313" key="9">
    <source>
        <dbReference type="EMBL" id="SEH68986.1"/>
    </source>
</evidence>
<dbReference type="PRINTS" id="PR00738">
    <property type="entry name" value="GLHYDRLASE20"/>
</dbReference>
<evidence type="ECO:0000259" key="7">
    <source>
        <dbReference type="Pfam" id="PF00728"/>
    </source>
</evidence>
<comment type="similarity">
    <text evidence="2">Belongs to the glycosyl hydrolase 20 family.</text>
</comment>
<dbReference type="SUPFAM" id="SSF51445">
    <property type="entry name" value="(Trans)glycosidases"/>
    <property type="match status" value="1"/>
</dbReference>
<gene>
    <name evidence="9" type="ORF">PYTT_0004</name>
</gene>
<sequence length="643" mass="72208">MAPSDGDPTSATTQLKTPRIFYSDDNLRESVLNLQRMLDEGTGSTVEVSKIDSMAKPKLGPNLTPVFVRMSTDDALKSKGEEAYELDIQPNKVTIEVNGPKGVFYAGQTLAQLLPSAFFNSSPEAKKSVRWTLPIVTITDYPRFPWRALLLDEARHFFGEKETKRIIDQMAALKMNVLHWHLTDDAGWRIEIKKYPKLTEIGSKRADSEIGTWGSGKREGKPHGGYYTQQQIRDIVKYAADRNITVVPEIGMPGHVSALVASYPEYGTDKKPIVVPEHFGKLPSALDASDPKVYEFLSDILDEVIPLFPGQVIHIGGDEVMFDQWKNSPAIKKLAQEQGFKNQDTDIQVYFTNKMSDIVDKKGRRMMGWNDILGHDLHGQGAAASTQKLASNAIVHFWKGSADLAKQAIEQGHDVINSTHSSTYLDYSYGSIPMSKAYAFEPIFSGLDQKYHKKVLGLGCQMWTEWVADTDKLHYQIFPRLCAFAEVGWTPSERKDYRSFKQRMQPQYERMDLAGIKYAKDVKEKVTHEDMFNAKKVADWTPESIKPGVCEWNVTPDVAAGNNNVTFVYSRGNNALRVKSLVLLENGTPVAEDRHVCHSGVEQKEIVYKLVLPAVKKDVTYTLKAELEGVDGQNSYGSLYLEH</sequence>
<dbReference type="AlphaFoldDB" id="A0A1H6K7J4"/>
<evidence type="ECO:0000259" key="8">
    <source>
        <dbReference type="Pfam" id="PF02838"/>
    </source>
</evidence>
<dbReference type="CDD" id="cd06563">
    <property type="entry name" value="GH20_chitobiase-like"/>
    <property type="match status" value="1"/>
</dbReference>
<comment type="catalytic activity">
    <reaction evidence="1">
        <text>Hydrolysis of terminal non-reducing N-acetyl-D-hexosamine residues in N-acetyl-beta-D-hexosaminides.</text>
        <dbReference type="EC" id="3.2.1.52"/>
    </reaction>
</comment>
<reference evidence="10" key="1">
    <citation type="submission" date="2016-09" db="EMBL/GenBank/DDBJ databases">
        <authorList>
            <person name="Koehorst J."/>
        </authorList>
    </citation>
    <scope>NUCLEOTIDE SEQUENCE [LARGE SCALE GENOMIC DNA]</scope>
</reference>
<dbReference type="EC" id="3.2.1.52" evidence="3"/>
<keyword evidence="4" id="KW-0378">Hydrolase</keyword>
<dbReference type="InterPro" id="IPR015882">
    <property type="entry name" value="HEX_bac_N"/>
</dbReference>
<name>A0A1H6K7J4_9BACT</name>
<dbReference type="InterPro" id="IPR015883">
    <property type="entry name" value="Glyco_hydro_20_cat"/>
</dbReference>
<dbReference type="STRING" id="1679444.PYTT_0004"/>